<evidence type="ECO:0008006" key="3">
    <source>
        <dbReference type="Google" id="ProtNLM"/>
    </source>
</evidence>
<accession>A0A1E3A0K5</accession>
<dbReference type="EMBL" id="MCGH01000005">
    <property type="protein sequence ID" value="ODM02027.1"/>
    <property type="molecule type" value="Genomic_DNA"/>
</dbReference>
<evidence type="ECO:0000313" key="1">
    <source>
        <dbReference type="EMBL" id="ODM02027.1"/>
    </source>
</evidence>
<dbReference type="InterPro" id="IPR017021">
    <property type="entry name" value="UCP033763"/>
</dbReference>
<reference evidence="1 2" key="1">
    <citation type="submission" date="2016-07" db="EMBL/GenBank/DDBJ databases">
        <title>Characterization of isolates of Eisenbergiella tayi derived from blood cultures, using whole genome sequencing.</title>
        <authorList>
            <person name="Burdz T."/>
            <person name="Wiebe D."/>
            <person name="Huynh C."/>
            <person name="Bernard K."/>
        </authorList>
    </citation>
    <scope>NUCLEOTIDE SEQUENCE [LARGE SCALE GENOMIC DNA]</scope>
    <source>
        <strain evidence="1 2">NML 110608</strain>
    </source>
</reference>
<protein>
    <recommendedName>
        <fullName evidence="3">DUF2000 domain-containing protein</fullName>
    </recommendedName>
</protein>
<gene>
    <name evidence="1" type="ORF">BEI61_06026</name>
</gene>
<evidence type="ECO:0000313" key="2">
    <source>
        <dbReference type="Proteomes" id="UP000094067"/>
    </source>
</evidence>
<sequence>MELQDRKCVMILNEELPAGVLANTAGILGITLGKKVPENIGPDIYDKDGREHLGIVALPVPVLKADKEKLKAIRERLYQPEFAECVVVDFTDVAQCCQNYEDYIAKAARAGEEELTYLGIGICGSKKLVNRLSGSLPLLR</sequence>
<dbReference type="AlphaFoldDB" id="A0A1E3A0K5"/>
<organism evidence="1 2">
    <name type="scientific">Eisenbergiella tayi</name>
    <dbReference type="NCBI Taxonomy" id="1432052"/>
    <lineage>
        <taxon>Bacteria</taxon>
        <taxon>Bacillati</taxon>
        <taxon>Bacillota</taxon>
        <taxon>Clostridia</taxon>
        <taxon>Lachnospirales</taxon>
        <taxon>Lachnospiraceae</taxon>
        <taxon>Eisenbergiella</taxon>
    </lineage>
</organism>
<dbReference type="PATRIC" id="fig|1432052.4.peg.6671"/>
<dbReference type="Gene3D" id="3.40.1490.10">
    <property type="entry name" value="Bit1"/>
    <property type="match status" value="1"/>
</dbReference>
<comment type="caution">
    <text evidence="1">The sequence shown here is derived from an EMBL/GenBank/DDBJ whole genome shotgun (WGS) entry which is preliminary data.</text>
</comment>
<name>A0A1E3A0K5_9FIRM</name>
<proteinExistence type="predicted"/>
<dbReference type="Proteomes" id="UP000094067">
    <property type="component" value="Unassembled WGS sequence"/>
</dbReference>
<dbReference type="SUPFAM" id="SSF102462">
    <property type="entry name" value="Peptidyl-tRNA hydrolase II"/>
    <property type="match status" value="1"/>
</dbReference>
<dbReference type="Pfam" id="PF09391">
    <property type="entry name" value="DUF2000"/>
    <property type="match status" value="1"/>
</dbReference>
<dbReference type="RefSeq" id="WP_069155254.1">
    <property type="nucleotide sequence ID" value="NZ_MCGH01000005.1"/>
</dbReference>
<dbReference type="PIRSF" id="PIRSF033736">
    <property type="entry name" value="UCP033763"/>
    <property type="match status" value="1"/>
</dbReference>
<dbReference type="InterPro" id="IPR023476">
    <property type="entry name" value="Pep_tRNA_hydro_II_dom_sf"/>
</dbReference>
<dbReference type="InterPro" id="IPR018988">
    <property type="entry name" value="DUF2000"/>
</dbReference>